<dbReference type="Proteomes" id="UP000238338">
    <property type="component" value="Unassembled WGS sequence"/>
</dbReference>
<dbReference type="RefSeq" id="WP_105513048.1">
    <property type="nucleotide sequence ID" value="NZ_PVEP01000001.1"/>
</dbReference>
<dbReference type="OrthoDB" id="9780147at2"/>
<keyword evidence="2" id="KW-0732">Signal</keyword>
<feature type="signal peptide" evidence="2">
    <location>
        <begin position="1"/>
        <end position="20"/>
    </location>
</feature>
<dbReference type="GO" id="GO:0016853">
    <property type="term" value="F:isomerase activity"/>
    <property type="evidence" value="ECO:0007669"/>
    <property type="project" value="UniProtKB-KW"/>
</dbReference>
<protein>
    <submittedName>
        <fullName evidence="4">Protein-disulfide isomerase</fullName>
    </submittedName>
</protein>
<name>A0A2S8SD75_9RHOB</name>
<dbReference type="SUPFAM" id="SSF52833">
    <property type="entry name" value="Thioredoxin-like"/>
    <property type="match status" value="1"/>
</dbReference>
<dbReference type="EMBL" id="PVEP01000001">
    <property type="protein sequence ID" value="PQV58807.1"/>
    <property type="molecule type" value="Genomic_DNA"/>
</dbReference>
<dbReference type="Gene3D" id="3.40.30.10">
    <property type="entry name" value="Glutaredoxin"/>
    <property type="match status" value="1"/>
</dbReference>
<feature type="domain" description="Thioredoxin" evidence="3">
    <location>
        <begin position="60"/>
        <end position="248"/>
    </location>
</feature>
<keyword evidence="5" id="KW-1185">Reference proteome</keyword>
<evidence type="ECO:0000256" key="2">
    <source>
        <dbReference type="SAM" id="SignalP"/>
    </source>
</evidence>
<accession>A0A2S8SD75</accession>
<dbReference type="PANTHER" id="PTHR35272">
    <property type="entry name" value="THIOL:DISULFIDE INTERCHANGE PROTEIN DSBC-RELATED"/>
    <property type="match status" value="1"/>
</dbReference>
<dbReference type="InterPro" id="IPR012336">
    <property type="entry name" value="Thioredoxin-like_fold"/>
</dbReference>
<evidence type="ECO:0000259" key="3">
    <source>
        <dbReference type="PROSITE" id="PS51352"/>
    </source>
</evidence>
<evidence type="ECO:0000256" key="1">
    <source>
        <dbReference type="ARBA" id="ARBA00003565"/>
    </source>
</evidence>
<evidence type="ECO:0000313" key="5">
    <source>
        <dbReference type="Proteomes" id="UP000238338"/>
    </source>
</evidence>
<dbReference type="InterPro" id="IPR051470">
    <property type="entry name" value="Thiol:disulfide_interchange"/>
</dbReference>
<dbReference type="PROSITE" id="PS51352">
    <property type="entry name" value="THIOREDOXIN_2"/>
    <property type="match status" value="1"/>
</dbReference>
<comment type="caution">
    <text evidence="4">The sequence shown here is derived from an EMBL/GenBank/DDBJ whole genome shotgun (WGS) entry which is preliminary data.</text>
</comment>
<comment type="function">
    <text evidence="1">May be required for disulfide bond formation in some proteins.</text>
</comment>
<feature type="chain" id="PRO_5015686525" evidence="2">
    <location>
        <begin position="21"/>
        <end position="248"/>
    </location>
</feature>
<gene>
    <name evidence="4" type="ORF">LX70_00621</name>
</gene>
<dbReference type="PANTHER" id="PTHR35272:SF3">
    <property type="entry name" value="THIOL:DISULFIDE INTERCHANGE PROTEIN DSBC"/>
    <property type="match status" value="1"/>
</dbReference>
<proteinExistence type="predicted"/>
<evidence type="ECO:0000313" key="4">
    <source>
        <dbReference type="EMBL" id="PQV58807.1"/>
    </source>
</evidence>
<organism evidence="4 5">
    <name type="scientific">Albidovulum denitrificans</name>
    <dbReference type="NCBI Taxonomy" id="404881"/>
    <lineage>
        <taxon>Bacteria</taxon>
        <taxon>Pseudomonadati</taxon>
        <taxon>Pseudomonadota</taxon>
        <taxon>Alphaproteobacteria</taxon>
        <taxon>Rhodobacterales</taxon>
        <taxon>Paracoccaceae</taxon>
        <taxon>Albidovulum</taxon>
    </lineage>
</organism>
<reference evidence="4 5" key="1">
    <citation type="submission" date="2018-02" db="EMBL/GenBank/DDBJ databases">
        <title>Genomic Encyclopedia of Archaeal and Bacterial Type Strains, Phase II (KMG-II): from individual species to whole genera.</title>
        <authorList>
            <person name="Goeker M."/>
        </authorList>
    </citation>
    <scope>NUCLEOTIDE SEQUENCE [LARGE SCALE GENOMIC DNA]</scope>
    <source>
        <strain evidence="4 5">DSM 18921</strain>
    </source>
</reference>
<dbReference type="AlphaFoldDB" id="A0A2S8SD75"/>
<keyword evidence="4" id="KW-0413">Isomerase</keyword>
<dbReference type="Pfam" id="PF13462">
    <property type="entry name" value="Thioredoxin_4"/>
    <property type="match status" value="1"/>
</dbReference>
<dbReference type="InterPro" id="IPR036249">
    <property type="entry name" value="Thioredoxin-like_sf"/>
</dbReference>
<dbReference type="CDD" id="cd03023">
    <property type="entry name" value="DsbA_Com1_like"/>
    <property type="match status" value="1"/>
</dbReference>
<dbReference type="InterPro" id="IPR041205">
    <property type="entry name" value="ScsC_N"/>
</dbReference>
<dbReference type="Pfam" id="PF18312">
    <property type="entry name" value="ScsC_N"/>
    <property type="match status" value="1"/>
</dbReference>
<sequence length="248" mass="26383">MKLAPLATAALLGLASPALAVDLSAMSAEEKAAFGDAVRAYLLENPEVLTEAIEVLKDRQAAAEAVADVELVKANAADLFADTASYTGGNPEGDLTVVEFIDYRCGYCKKAHSEVMDLVNGDGNIRYIVKELPILSEDSATAARFAIATLQVAGPEAYAKVNAGFYESFRGEVTPDTLSAFADDLGLDAAPILARMEAPEVTKVIEDNHALAQRMQISGTPTFVMGEQMVRGYIPLAHMQQVVAEERG</sequence>
<dbReference type="InterPro" id="IPR013766">
    <property type="entry name" value="Thioredoxin_domain"/>
</dbReference>